<keyword evidence="1" id="KW-1133">Transmembrane helix</keyword>
<gene>
    <name evidence="2" type="ORF">H9Q78_13655</name>
</gene>
<evidence type="ECO:0000313" key="3">
    <source>
        <dbReference type="Proteomes" id="UP000515823"/>
    </source>
</evidence>
<protein>
    <submittedName>
        <fullName evidence="2">Uncharacterized protein</fullName>
    </submittedName>
</protein>
<reference evidence="2 3" key="1">
    <citation type="submission" date="2020-08" db="EMBL/GenBank/DDBJ databases">
        <authorList>
            <person name="Liu C."/>
            <person name="Sun Q."/>
        </authorList>
    </citation>
    <scope>NUCLEOTIDE SEQUENCE [LARGE SCALE GENOMIC DNA]</scope>
    <source>
        <strain evidence="2 3">NSJ-38</strain>
    </source>
</reference>
<evidence type="ECO:0000256" key="1">
    <source>
        <dbReference type="SAM" id="Phobius"/>
    </source>
</evidence>
<keyword evidence="1" id="KW-0472">Membrane</keyword>
<keyword evidence="1" id="KW-0812">Transmembrane</keyword>
<evidence type="ECO:0000313" key="2">
    <source>
        <dbReference type="EMBL" id="QNM05456.1"/>
    </source>
</evidence>
<dbReference type="AlphaFoldDB" id="A0A7G9G3S4"/>
<accession>A0A7G9G3S4</accession>
<feature type="transmembrane region" description="Helical" evidence="1">
    <location>
        <begin position="6"/>
        <end position="29"/>
    </location>
</feature>
<dbReference type="EMBL" id="CP060634">
    <property type="protein sequence ID" value="QNM05456.1"/>
    <property type="molecule type" value="Genomic_DNA"/>
</dbReference>
<dbReference type="Proteomes" id="UP000515823">
    <property type="component" value="Chromosome"/>
</dbReference>
<keyword evidence="3" id="KW-1185">Reference proteome</keyword>
<dbReference type="RefSeq" id="WP_249302482.1">
    <property type="nucleotide sequence ID" value="NZ_CP060634.1"/>
</dbReference>
<dbReference type="KEGG" id="qdo:H9Q78_13655"/>
<sequence>MKVNHRYTFVVIAIAITAIIVIWAIKFLLPAKRPVFELKYSTSYDDVLKKFEAKFDENILNDIIEVPIHII</sequence>
<proteinExistence type="predicted"/>
<name>A0A7G9G3S4_9FIRM</name>
<organism evidence="2 3">
    <name type="scientific">Qiania dongpingensis</name>
    <dbReference type="NCBI Taxonomy" id="2763669"/>
    <lineage>
        <taxon>Bacteria</taxon>
        <taxon>Bacillati</taxon>
        <taxon>Bacillota</taxon>
        <taxon>Clostridia</taxon>
        <taxon>Lachnospirales</taxon>
        <taxon>Lachnospiraceae</taxon>
        <taxon>Qiania</taxon>
    </lineage>
</organism>